<comment type="similarity">
    <text evidence="1 5 6">Belongs to the glutamine synthetase family.</text>
</comment>
<dbReference type="EMBL" id="CP021781">
    <property type="protein sequence ID" value="AXA34174.1"/>
    <property type="molecule type" value="Genomic_DNA"/>
</dbReference>
<dbReference type="Gene3D" id="3.10.20.70">
    <property type="entry name" value="Glutamine synthetase, N-terminal domain"/>
    <property type="match status" value="1"/>
</dbReference>
<evidence type="ECO:0000256" key="5">
    <source>
        <dbReference type="PROSITE-ProRule" id="PRU01331"/>
    </source>
</evidence>
<dbReference type="InterPro" id="IPR036651">
    <property type="entry name" value="Gln_synt_N_sf"/>
</dbReference>
<evidence type="ECO:0000259" key="7">
    <source>
        <dbReference type="PROSITE" id="PS51987"/>
    </source>
</evidence>
<dbReference type="PANTHER" id="PTHR43785:SF12">
    <property type="entry name" value="TYPE-1 GLUTAMINE SYNTHETASE 2"/>
    <property type="match status" value="1"/>
</dbReference>
<dbReference type="PROSITE" id="PS51987">
    <property type="entry name" value="GS_CATALYTIC"/>
    <property type="match status" value="1"/>
</dbReference>
<protein>
    <submittedName>
        <fullName evidence="8">Glutamine synthetase</fullName>
    </submittedName>
</protein>
<dbReference type="SMART" id="SM01230">
    <property type="entry name" value="Gln-synt_C"/>
    <property type="match status" value="1"/>
</dbReference>
<dbReference type="GO" id="GO:0006576">
    <property type="term" value="P:biogenic amine metabolic process"/>
    <property type="evidence" value="ECO:0007669"/>
    <property type="project" value="UniProtKB-ARBA"/>
</dbReference>
<evidence type="ECO:0000256" key="6">
    <source>
        <dbReference type="RuleBase" id="RU000384"/>
    </source>
</evidence>
<dbReference type="Gene3D" id="3.30.590.10">
    <property type="entry name" value="Glutamine synthetase/guanido kinase, catalytic domain"/>
    <property type="match status" value="1"/>
</dbReference>
<keyword evidence="2" id="KW-0436">Ligase</keyword>
<dbReference type="GO" id="GO:0004356">
    <property type="term" value="F:glutamine synthetase activity"/>
    <property type="evidence" value="ECO:0007669"/>
    <property type="project" value="InterPro"/>
</dbReference>
<evidence type="ECO:0000256" key="2">
    <source>
        <dbReference type="ARBA" id="ARBA00022598"/>
    </source>
</evidence>
<name>A0A2Z4XZI9_9GAMM</name>
<evidence type="ECO:0000256" key="4">
    <source>
        <dbReference type="ARBA" id="ARBA00022840"/>
    </source>
</evidence>
<dbReference type="Proteomes" id="UP000251120">
    <property type="component" value="Chromosome"/>
</dbReference>
<dbReference type="Proteomes" id="UP000681131">
    <property type="component" value="Chromosome"/>
</dbReference>
<evidence type="ECO:0000313" key="8">
    <source>
        <dbReference type="EMBL" id="AXA34174.1"/>
    </source>
</evidence>
<keyword evidence="4" id="KW-0067">ATP-binding</keyword>
<dbReference type="EMBL" id="CP043424">
    <property type="protein sequence ID" value="QIW12418.1"/>
    <property type="molecule type" value="Genomic_DNA"/>
</dbReference>
<dbReference type="RefSeq" id="WP_112870352.1">
    <property type="nucleotide sequence ID" value="NZ_CP021781.1"/>
</dbReference>
<dbReference type="InterPro" id="IPR014746">
    <property type="entry name" value="Gln_synth/guanido_kin_cat_dom"/>
</dbReference>
<dbReference type="SUPFAM" id="SSF54368">
    <property type="entry name" value="Glutamine synthetase, N-terminal domain"/>
    <property type="match status" value="1"/>
</dbReference>
<keyword evidence="3" id="KW-0547">Nucleotide-binding</keyword>
<dbReference type="Pfam" id="PF00120">
    <property type="entry name" value="Gln-synt_C"/>
    <property type="match status" value="1"/>
</dbReference>
<dbReference type="GO" id="GO:0042402">
    <property type="term" value="P:biogenic amine catabolic process"/>
    <property type="evidence" value="ECO:0007669"/>
    <property type="project" value="UniProtKB-ARBA"/>
</dbReference>
<dbReference type="PANTHER" id="PTHR43785">
    <property type="entry name" value="GAMMA-GLUTAMYLPUTRESCINE SYNTHETASE"/>
    <property type="match status" value="1"/>
</dbReference>
<dbReference type="FunFam" id="3.30.590.10:FF:000005">
    <property type="entry name" value="Probable glutamine synthetase"/>
    <property type="match status" value="1"/>
</dbReference>
<feature type="domain" description="GS catalytic" evidence="7">
    <location>
        <begin position="114"/>
        <end position="449"/>
    </location>
</feature>
<evidence type="ECO:0000313" key="9">
    <source>
        <dbReference type="EMBL" id="QIW12418.1"/>
    </source>
</evidence>
<accession>A0A2Z4XZI9</accession>
<organism evidence="8 10">
    <name type="scientific">Francisella adeliensis</name>
    <dbReference type="NCBI Taxonomy" id="2007306"/>
    <lineage>
        <taxon>Bacteria</taxon>
        <taxon>Pseudomonadati</taxon>
        <taxon>Pseudomonadota</taxon>
        <taxon>Gammaproteobacteria</taxon>
        <taxon>Thiotrichales</taxon>
        <taxon>Francisellaceae</taxon>
        <taxon>Francisella</taxon>
    </lineage>
</organism>
<dbReference type="OrthoDB" id="9789509at2"/>
<evidence type="ECO:0000256" key="3">
    <source>
        <dbReference type="ARBA" id="ARBA00022741"/>
    </source>
</evidence>
<sequence>MSREKVLDKVKNNSNPKVKLAVTDIDGVLRGKYIHKDKFASALDNGMGFCSVIFGWDSSDVTYDYVKHTGWHTGFHDDDAFIDPDTFRTVPWDNDVPFFLADFSDKDKSHPACPRSLLKKVKKQAKSMGYDALFGQEFEWFNFRETSESILDKQPSELKPLTPGMFGYSLLRMSENKDFFNDIYDLLNDFDVPIEGLHTETGPGVIEAAILFGDILQAADRAVLFKSAVKEIGVKYGIKPTFMAKLTANLPGCSGHIHQSLSDGENNLFYDANEKNDMSKLMQSYLAGQLLCLPEILPMIAPTVNSYKRLVEGMWAPTKVNWAVDNRTVACRVINGSPKATRIEFRVPGSDANPYLAMAASLASGLYGIKNNLSLDQEAIKGNGYLDESAVKLSPTLWDATQKMKNSSIAKELFGEEFVEHFTSTREWEWKEYLKSVSDWEYQRYFEII</sequence>
<gene>
    <name evidence="8" type="ORF">CDH04_07055</name>
    <name evidence="9" type="ORF">FZC43_07055</name>
</gene>
<dbReference type="GO" id="GO:0006542">
    <property type="term" value="P:glutamine biosynthetic process"/>
    <property type="evidence" value="ECO:0007669"/>
    <property type="project" value="InterPro"/>
</dbReference>
<dbReference type="GO" id="GO:0005524">
    <property type="term" value="F:ATP binding"/>
    <property type="evidence" value="ECO:0007669"/>
    <property type="project" value="UniProtKB-KW"/>
</dbReference>
<keyword evidence="11" id="KW-1185">Reference proteome</keyword>
<evidence type="ECO:0000256" key="1">
    <source>
        <dbReference type="ARBA" id="ARBA00009897"/>
    </source>
</evidence>
<evidence type="ECO:0000313" key="10">
    <source>
        <dbReference type="Proteomes" id="UP000251120"/>
    </source>
</evidence>
<dbReference type="AlphaFoldDB" id="A0A2Z4XZI9"/>
<reference evidence="8 10" key="1">
    <citation type="submission" date="2017-06" db="EMBL/GenBank/DDBJ databases">
        <title>Complete genome of Francisella adeliensis.</title>
        <authorList>
            <person name="Vallesi A."/>
            <person name="Sjodin A."/>
        </authorList>
    </citation>
    <scope>NUCLEOTIDE SEQUENCE [LARGE SCALE GENOMIC DNA]</scope>
    <source>
        <strain evidence="8 10">FDC440</strain>
    </source>
</reference>
<dbReference type="SUPFAM" id="SSF55931">
    <property type="entry name" value="Glutamine synthetase/guanido kinase"/>
    <property type="match status" value="1"/>
</dbReference>
<reference evidence="9 11" key="2">
    <citation type="submission" date="2019-08" db="EMBL/GenBank/DDBJ databases">
        <title>Complete genome sequences of Francisella adeliensis (FSC1325 and FSC1326).</title>
        <authorList>
            <person name="Ohrman C."/>
            <person name="Uneklint I."/>
            <person name="Vallesi A."/>
            <person name="Karlsson L."/>
            <person name="Sjodin A."/>
        </authorList>
    </citation>
    <scope>NUCLEOTIDE SEQUENCE [LARGE SCALE GENOMIC DNA]</scope>
    <source>
        <strain evidence="9 11">FSC1325</strain>
    </source>
</reference>
<evidence type="ECO:0000313" key="11">
    <source>
        <dbReference type="Proteomes" id="UP000681131"/>
    </source>
</evidence>
<dbReference type="InterPro" id="IPR008146">
    <property type="entry name" value="Gln_synth_cat_dom"/>
</dbReference>
<proteinExistence type="inferred from homology"/>
<dbReference type="KEGG" id="fad:CDH04_07055"/>